<reference evidence="1 2" key="1">
    <citation type="submission" date="2015-09" db="EMBL/GenBank/DDBJ databases">
        <title>Genome sequence of the marine flavobacterium Croceitalea dokdonensis DOKDO 023 that contains proton- and sodium-pumping rhodopsins.</title>
        <authorList>
            <person name="Kwon S.-K."/>
            <person name="Lee H.K."/>
            <person name="Kwak M.-J."/>
            <person name="Kim J.F."/>
        </authorList>
    </citation>
    <scope>NUCLEOTIDE SEQUENCE [LARGE SCALE GENOMIC DNA]</scope>
    <source>
        <strain evidence="1 2">DOKDO 023</strain>
    </source>
</reference>
<evidence type="ECO:0008006" key="3">
    <source>
        <dbReference type="Google" id="ProtNLM"/>
    </source>
</evidence>
<dbReference type="AlphaFoldDB" id="A0A0P7AYW6"/>
<dbReference type="PATRIC" id="fig|1300341.3.peg.2334"/>
<dbReference type="GO" id="GO:0006040">
    <property type="term" value="P:amino sugar metabolic process"/>
    <property type="evidence" value="ECO:0007669"/>
    <property type="project" value="InterPro"/>
</dbReference>
<dbReference type="STRING" id="1300341.I595_2159"/>
<dbReference type="PANTHER" id="PTHR30605:SF0">
    <property type="entry name" value="ANHYDRO-N-ACETYLMURAMIC ACID KINASE"/>
    <property type="match status" value="1"/>
</dbReference>
<dbReference type="PANTHER" id="PTHR30605">
    <property type="entry name" value="ANHYDRO-N-ACETYLMURAMIC ACID KINASE"/>
    <property type="match status" value="1"/>
</dbReference>
<dbReference type="GO" id="GO:0009254">
    <property type="term" value="P:peptidoglycan turnover"/>
    <property type="evidence" value="ECO:0007669"/>
    <property type="project" value="InterPro"/>
</dbReference>
<accession>A0A0P7AYW6</accession>
<dbReference type="SUPFAM" id="SSF53067">
    <property type="entry name" value="Actin-like ATPase domain"/>
    <property type="match status" value="1"/>
</dbReference>
<protein>
    <recommendedName>
        <fullName evidence="3">Anhydro-N-acetylmuramic acid kinase</fullName>
    </recommendedName>
</protein>
<comment type="caution">
    <text evidence="1">The sequence shown here is derived from an EMBL/GenBank/DDBJ whole genome shotgun (WGS) entry which is preliminary data.</text>
</comment>
<evidence type="ECO:0000313" key="2">
    <source>
        <dbReference type="Proteomes" id="UP000050280"/>
    </source>
</evidence>
<sequence>MTKYNVLGMMSGTSLDGLDIALCHIWQEAGAWNFAIRQTHTVPYDKDLLKKLKNAIHLPDKEHEKLHDAYGIWLGEQAKMFIEKHAVTVDFIASHGHTSHHRPEEGVTFQLGNGRLLAKVAKHKVICDFRAKDVALGGQGAPLVPIGDQLLLPEYDFCLNLGGISNISFDTDGKRVAFDIGLANMPLNYLTEKIGLKYDENGQLARKGTLIPRLLAKLNALHYYTLPYPKSTGYEWFSETVVPLLQENGANTADALHTVIHHNCEQIAKVILGQRPKEGSQVLVTGGGALNSFFMDTLQEKLGKACKVHIPPKKFIEYKEALVFAFMAVLREIGEINVLASVTGAQRSSCSGVIFMP</sequence>
<organism evidence="1 2">
    <name type="scientific">Croceitalea dokdonensis DOKDO 023</name>
    <dbReference type="NCBI Taxonomy" id="1300341"/>
    <lineage>
        <taxon>Bacteria</taxon>
        <taxon>Pseudomonadati</taxon>
        <taxon>Bacteroidota</taxon>
        <taxon>Flavobacteriia</taxon>
        <taxon>Flavobacteriales</taxon>
        <taxon>Flavobacteriaceae</taxon>
        <taxon>Croceitalea</taxon>
    </lineage>
</organism>
<dbReference type="Pfam" id="PF03702">
    <property type="entry name" value="AnmK"/>
    <property type="match status" value="1"/>
</dbReference>
<dbReference type="EMBL" id="LDJX01000004">
    <property type="protein sequence ID" value="KPM31664.1"/>
    <property type="molecule type" value="Genomic_DNA"/>
</dbReference>
<dbReference type="Gene3D" id="3.30.420.40">
    <property type="match status" value="2"/>
</dbReference>
<dbReference type="Proteomes" id="UP000050280">
    <property type="component" value="Unassembled WGS sequence"/>
</dbReference>
<gene>
    <name evidence="1" type="ORF">I595_2159</name>
</gene>
<dbReference type="InterPro" id="IPR005338">
    <property type="entry name" value="Anhydro_N_Ac-Mur_kinase"/>
</dbReference>
<keyword evidence="2" id="KW-1185">Reference proteome</keyword>
<evidence type="ECO:0000313" key="1">
    <source>
        <dbReference type="EMBL" id="KPM31664.1"/>
    </source>
</evidence>
<dbReference type="RefSeq" id="WP_054559253.1">
    <property type="nucleotide sequence ID" value="NZ_LDJX01000004.1"/>
</dbReference>
<dbReference type="GO" id="GO:0016773">
    <property type="term" value="F:phosphotransferase activity, alcohol group as acceptor"/>
    <property type="evidence" value="ECO:0007669"/>
    <property type="project" value="InterPro"/>
</dbReference>
<dbReference type="NCBIfam" id="NF007144">
    <property type="entry name" value="PRK09585.2-3"/>
    <property type="match status" value="1"/>
</dbReference>
<dbReference type="OrthoDB" id="9763949at2"/>
<name>A0A0P7AYW6_9FLAO</name>
<proteinExistence type="predicted"/>
<dbReference type="GO" id="GO:0005524">
    <property type="term" value="F:ATP binding"/>
    <property type="evidence" value="ECO:0007669"/>
    <property type="project" value="InterPro"/>
</dbReference>
<dbReference type="InterPro" id="IPR043129">
    <property type="entry name" value="ATPase_NBD"/>
</dbReference>